<evidence type="ECO:0000313" key="2">
    <source>
        <dbReference type="Proteomes" id="UP000004810"/>
    </source>
</evidence>
<protein>
    <submittedName>
        <fullName evidence="1">Uncharacterized protein</fullName>
    </submittedName>
</protein>
<dbReference type="Proteomes" id="UP000004810">
    <property type="component" value="Unassembled WGS sequence"/>
</dbReference>
<proteinExistence type="predicted"/>
<name>J9F8M0_WUCBA</name>
<dbReference type="AlphaFoldDB" id="J9F8M0"/>
<gene>
    <name evidence="1" type="ORF">WUBG_05391</name>
</gene>
<dbReference type="EMBL" id="ADBV01002041">
    <property type="protein sequence ID" value="EJW83699.1"/>
    <property type="molecule type" value="Genomic_DNA"/>
</dbReference>
<evidence type="ECO:0000313" key="1">
    <source>
        <dbReference type="EMBL" id="EJW83699.1"/>
    </source>
</evidence>
<comment type="caution">
    <text evidence="1">The sequence shown here is derived from an EMBL/GenBank/DDBJ whole genome shotgun (WGS) entry which is preliminary data.</text>
</comment>
<sequence>MYVTCCVHCCNLLCALRLRKRSSDGDSDHDDNEGGGQCGVAAHHHLISSHHTHTLCLRAVTVCGHVVLAFTVVPHERFWPTWSSVDHIGFGY</sequence>
<reference evidence="2" key="1">
    <citation type="submission" date="2012-08" db="EMBL/GenBank/DDBJ databases">
        <title>The Genome Sequence of Wuchereria bancrofti.</title>
        <authorList>
            <person name="Nutman T.B."/>
            <person name="Fink D.L."/>
            <person name="Russ C."/>
            <person name="Young S."/>
            <person name="Zeng Q."/>
            <person name="Koehrsen M."/>
            <person name="Alvarado L."/>
            <person name="Berlin A."/>
            <person name="Chapman S.B."/>
            <person name="Chen Z."/>
            <person name="Freedman E."/>
            <person name="Gellesch M."/>
            <person name="Goldberg J."/>
            <person name="Griggs A."/>
            <person name="Gujja S."/>
            <person name="Heilman E.R."/>
            <person name="Heiman D."/>
            <person name="Hepburn T."/>
            <person name="Howarth C."/>
            <person name="Jen D."/>
            <person name="Larson L."/>
            <person name="Lewis B."/>
            <person name="Mehta T."/>
            <person name="Park D."/>
            <person name="Pearson M."/>
            <person name="Roberts A."/>
            <person name="Saif S."/>
            <person name="Shea T."/>
            <person name="Shenoy N."/>
            <person name="Sisk P."/>
            <person name="Stolte C."/>
            <person name="Sykes S."/>
            <person name="Walk T."/>
            <person name="White J."/>
            <person name="Yandava C."/>
            <person name="Haas B."/>
            <person name="Henn M.R."/>
            <person name="Nusbaum C."/>
            <person name="Birren B."/>
        </authorList>
    </citation>
    <scope>NUCLEOTIDE SEQUENCE [LARGE SCALE GENOMIC DNA]</scope>
    <source>
        <strain evidence="2">NA</strain>
    </source>
</reference>
<organism evidence="1 2">
    <name type="scientific">Wuchereria bancrofti</name>
    <dbReference type="NCBI Taxonomy" id="6293"/>
    <lineage>
        <taxon>Eukaryota</taxon>
        <taxon>Metazoa</taxon>
        <taxon>Ecdysozoa</taxon>
        <taxon>Nematoda</taxon>
        <taxon>Chromadorea</taxon>
        <taxon>Rhabditida</taxon>
        <taxon>Spirurina</taxon>
        <taxon>Spiruromorpha</taxon>
        <taxon>Filarioidea</taxon>
        <taxon>Onchocercidae</taxon>
        <taxon>Wuchereria</taxon>
    </lineage>
</organism>
<accession>J9F8M0</accession>